<proteinExistence type="predicted"/>
<protein>
    <submittedName>
        <fullName evidence="1">Uncharacterized protein</fullName>
    </submittedName>
</protein>
<accession>A0ABD4XWN8</accession>
<comment type="caution">
    <text evidence="1">The sequence shown here is derived from an EMBL/GenBank/DDBJ whole genome shotgun (WGS) entry which is preliminary data.</text>
</comment>
<gene>
    <name evidence="1" type="ORF">N5D09_03245</name>
</gene>
<sequence>MKRLTTAQNPITKVTQTFQRADGSEARITASLDAIFGGKPHITVERRGGPEEPWRECSTLPHPEWRSMSVDEYQQRGRPEHLQTVTFAELVKTSALLGRDLDQTVDEGLAAYAPGQEPAVRHDAPRAEHIEHYLSAVREELGSAQFEIGQHHALAQTLQEFFGGELLAIIQPAAGEAAAKWVSTACKIDGQLFNIHGAMNGESHRSEGVELVAVYGARFSALIPSYRGEPYDQELAARLRAIGRREIHVPAGIEQAPHAIATFEMTS</sequence>
<name>A0ABD4XWN8_STUST</name>
<dbReference type="AlphaFoldDB" id="A0ABD4XWN8"/>
<dbReference type="RefSeq" id="WP_279649054.1">
    <property type="nucleotide sequence ID" value="NZ_JAOCDG010000003.1"/>
</dbReference>
<evidence type="ECO:0000313" key="1">
    <source>
        <dbReference type="EMBL" id="MDH0687103.1"/>
    </source>
</evidence>
<reference evidence="1" key="1">
    <citation type="submission" date="2022-09" db="EMBL/GenBank/DDBJ databases">
        <title>Intensive care unit water sources are persistently colonized with multi-drug resistant bacteria and are the site of extensive horizontal gene transfer of antibiotic resistance genes.</title>
        <authorList>
            <person name="Diorio-Toth L."/>
        </authorList>
    </citation>
    <scope>NUCLEOTIDE SEQUENCE</scope>
    <source>
        <strain evidence="1">GD03864</strain>
    </source>
</reference>
<organism evidence="1 2">
    <name type="scientific">Stutzerimonas stutzeri</name>
    <name type="common">Pseudomonas stutzeri</name>
    <dbReference type="NCBI Taxonomy" id="316"/>
    <lineage>
        <taxon>Bacteria</taxon>
        <taxon>Pseudomonadati</taxon>
        <taxon>Pseudomonadota</taxon>
        <taxon>Gammaproteobacteria</taxon>
        <taxon>Pseudomonadales</taxon>
        <taxon>Pseudomonadaceae</taxon>
        <taxon>Stutzerimonas</taxon>
    </lineage>
</organism>
<dbReference type="EMBL" id="JAOCDG010000003">
    <property type="protein sequence ID" value="MDH0687103.1"/>
    <property type="molecule type" value="Genomic_DNA"/>
</dbReference>
<evidence type="ECO:0000313" key="2">
    <source>
        <dbReference type="Proteomes" id="UP001161139"/>
    </source>
</evidence>
<dbReference type="Proteomes" id="UP001161139">
    <property type="component" value="Unassembled WGS sequence"/>
</dbReference>